<reference evidence="2 3" key="1">
    <citation type="submission" date="2014-06" db="EMBL/GenBank/DDBJ databases">
        <title>Evolutionary Origins and Diversification of the Mycorrhizal Mutualists.</title>
        <authorList>
            <consortium name="DOE Joint Genome Institute"/>
            <consortium name="Mycorrhizal Genomics Consortium"/>
            <person name="Kohler A."/>
            <person name="Kuo A."/>
            <person name="Nagy L.G."/>
            <person name="Floudas D."/>
            <person name="Copeland A."/>
            <person name="Barry K.W."/>
            <person name="Cichocki N."/>
            <person name="Veneault-Fourrey C."/>
            <person name="LaButti K."/>
            <person name="Lindquist E.A."/>
            <person name="Lipzen A."/>
            <person name="Lundell T."/>
            <person name="Morin E."/>
            <person name="Murat C."/>
            <person name="Riley R."/>
            <person name="Ohm R."/>
            <person name="Sun H."/>
            <person name="Tunlid A."/>
            <person name="Henrissat B."/>
            <person name="Grigoriev I.V."/>
            <person name="Hibbett D.S."/>
            <person name="Martin F."/>
        </authorList>
    </citation>
    <scope>NUCLEOTIDE SEQUENCE [LARGE SCALE GENOMIC DNA]</scope>
    <source>
        <strain evidence="2 3">SS14</strain>
    </source>
</reference>
<feature type="compositionally biased region" description="Basic and acidic residues" evidence="1">
    <location>
        <begin position="11"/>
        <end position="26"/>
    </location>
</feature>
<dbReference type="Proteomes" id="UP000054279">
    <property type="component" value="Unassembled WGS sequence"/>
</dbReference>
<evidence type="ECO:0000313" key="2">
    <source>
        <dbReference type="EMBL" id="KIJ42621.1"/>
    </source>
</evidence>
<name>A0A0C9VWC4_SPHS4</name>
<accession>A0A0C9VWC4</accession>
<dbReference type="HOGENOM" id="CLU_081927_0_0_1"/>
<proteinExistence type="predicted"/>
<evidence type="ECO:0000313" key="3">
    <source>
        <dbReference type="Proteomes" id="UP000054279"/>
    </source>
</evidence>
<keyword evidence="3" id="KW-1185">Reference proteome</keyword>
<gene>
    <name evidence="2" type="ORF">M422DRAFT_254064</name>
</gene>
<protein>
    <submittedName>
        <fullName evidence="2">Uncharacterized protein</fullName>
    </submittedName>
</protein>
<feature type="region of interest" description="Disordered" evidence="1">
    <location>
        <begin position="1"/>
        <end position="26"/>
    </location>
</feature>
<dbReference type="AlphaFoldDB" id="A0A0C9VWC4"/>
<feature type="compositionally biased region" description="Basic residues" evidence="1">
    <location>
        <begin position="1"/>
        <end position="10"/>
    </location>
</feature>
<dbReference type="EMBL" id="KN837128">
    <property type="protein sequence ID" value="KIJ42621.1"/>
    <property type="molecule type" value="Genomic_DNA"/>
</dbReference>
<evidence type="ECO:0000256" key="1">
    <source>
        <dbReference type="SAM" id="MobiDB-lite"/>
    </source>
</evidence>
<organism evidence="2 3">
    <name type="scientific">Sphaerobolus stellatus (strain SS14)</name>
    <dbReference type="NCBI Taxonomy" id="990650"/>
    <lineage>
        <taxon>Eukaryota</taxon>
        <taxon>Fungi</taxon>
        <taxon>Dikarya</taxon>
        <taxon>Basidiomycota</taxon>
        <taxon>Agaricomycotina</taxon>
        <taxon>Agaricomycetes</taxon>
        <taxon>Phallomycetidae</taxon>
        <taxon>Geastrales</taxon>
        <taxon>Sphaerobolaceae</taxon>
        <taxon>Sphaerobolus</taxon>
    </lineage>
</organism>
<sequence>MVRSRPPKKKCGFDTQRRKRKERYERHKSTLVEKQRLYRRKKKSSDSSPDPNLFIVPEPVVAWREDITMAVDLNSKIDLWYLTTETDNNFGNNFEVCLAALMKPPSESDNNDTIITYPEEYDDSISSFSENTKEKHRKEHMVELYGITQAARIIRWVEEQVKCTIDNRALTSFSCLPFRKRALLAALHYYMTPDGTPLRDVLVYGLRYVRDAKREGVDSEASSREEMLIALIELKKDNWVVWVENGVINTITSLRPVWFTTGKGRTQSEIFSCLSEGLGVQGDILAGVMRVLVFRK</sequence>